<keyword evidence="10" id="KW-1185">Reference proteome</keyword>
<dbReference type="CDD" id="cd02071">
    <property type="entry name" value="MM_CoA_mut_B12_BD"/>
    <property type="match status" value="1"/>
</dbReference>
<dbReference type="Proteomes" id="UP001501367">
    <property type="component" value="Unassembled WGS sequence"/>
</dbReference>
<dbReference type="Pfam" id="PF02310">
    <property type="entry name" value="B12-binding"/>
    <property type="match status" value="1"/>
</dbReference>
<dbReference type="Pfam" id="PF01642">
    <property type="entry name" value="MM_CoA_mutase"/>
    <property type="match status" value="1"/>
</dbReference>
<keyword evidence="4" id="KW-0846">Cobalamin</keyword>
<dbReference type="NCBIfam" id="TIGR00640">
    <property type="entry name" value="acid_CoA_mut_C"/>
    <property type="match status" value="1"/>
</dbReference>
<dbReference type="NCBIfam" id="NF006944">
    <property type="entry name" value="PRK09426.1"/>
    <property type="match status" value="1"/>
</dbReference>
<dbReference type="PANTHER" id="PTHR48101:SF4">
    <property type="entry name" value="METHYLMALONYL-COA MUTASE, MITOCHONDRIAL"/>
    <property type="match status" value="1"/>
</dbReference>
<dbReference type="SUPFAM" id="SSF52242">
    <property type="entry name" value="Cobalamin (vitamin B12)-binding domain"/>
    <property type="match status" value="1"/>
</dbReference>
<dbReference type="SUPFAM" id="SSF51703">
    <property type="entry name" value="Cobalamin (vitamin B12)-dependent enzymes"/>
    <property type="match status" value="1"/>
</dbReference>
<comment type="caution">
    <text evidence="9">The sequence shown here is derived from an EMBL/GenBank/DDBJ whole genome shotgun (WGS) entry which is preliminary data.</text>
</comment>
<keyword evidence="7" id="KW-0170">Cobalt</keyword>
<dbReference type="InterPro" id="IPR036724">
    <property type="entry name" value="Cobalamin-bd_sf"/>
</dbReference>
<feature type="domain" description="B12-binding" evidence="8">
    <location>
        <begin position="581"/>
        <end position="708"/>
    </location>
</feature>
<proteinExistence type="inferred from homology"/>
<comment type="cofactor">
    <cofactor evidence="1">
        <name>adenosylcob(III)alamin</name>
        <dbReference type="ChEBI" id="CHEBI:18408"/>
    </cofactor>
</comment>
<dbReference type="InterPro" id="IPR006158">
    <property type="entry name" value="Cobalamin-bd"/>
</dbReference>
<dbReference type="InterPro" id="IPR006159">
    <property type="entry name" value="Acid_CoA_mut_C"/>
</dbReference>
<evidence type="ECO:0000256" key="7">
    <source>
        <dbReference type="ARBA" id="ARBA00023285"/>
    </source>
</evidence>
<sequence length="708" mass="78397">MTRKDLKHIKLEVKSEEPEVNSNSDNFITAEGIEIKKNYSEKDIEELEFLDFGAGFAPNLRGPYATMYVRRPWTIRQYAGFSTAEESNAFYRKNLAAGQKGLSIAFDLPTHRGYDSDHERVVGDVGKAGVAIDSVEDMKVLFDQIPLDEMSVSMTMNGAVLPIMAFYIVAAEEQGISPEKLAGTIQNDILKEFMVRNTYIYPPTPSMKIIADIFEFTSKKMPKFNSISISGYHMQEAGATADIELAYTLADGLEYIRTGLSTGMTIDDFAPRLSFFWAIGMNHFMEIAKMRAGRMIWAKLLQQFNPKSEKSLALRTHCQTSGWSLTEQDPFNNVARTCIEASAAVFGGTQSLHTNALDEAIALPTDFSARIARNTQIFLQEETKITKTVDPWAGSYYVESLTNDIVEKTWKLIEEVEELGGMTKAIEAGIPKLRIEEAAARKQARIDSGQDIIVGVNKYRLEKEDPLDILDVDNQLVRKQQIERLEGIKQTRDSEKVNKSLEKLILCAQTGQGNLLEIAIEAARNRATLGEISNALETVFGRFKAQIKSFSGVYSAAIKNDENFERAKQLADVFAKQEGRRPRIMIAKMGQDGHDRGAKVVATGYADVGFDVDIGPLFQTPAEAAKQAVENDVHILGVSSLAAGHKTLVPQVIEELKKHGREDIMVIVGGVIPSQDYQFLFDAGASAVFGPGTKISEAAIKILEALID</sequence>
<dbReference type="InterPro" id="IPR058549">
    <property type="entry name" value="MeMalonylCoA_mutase_a/b_site"/>
</dbReference>
<evidence type="ECO:0000259" key="8">
    <source>
        <dbReference type="PROSITE" id="PS51332"/>
    </source>
</evidence>
<dbReference type="EC" id="5.4.99.2" evidence="3"/>
<evidence type="ECO:0000313" key="10">
    <source>
        <dbReference type="Proteomes" id="UP001501367"/>
    </source>
</evidence>
<dbReference type="NCBIfam" id="TIGR00641">
    <property type="entry name" value="acid_CoA_mut_N"/>
    <property type="match status" value="1"/>
</dbReference>
<keyword evidence="5" id="KW-0479">Metal-binding</keyword>
<evidence type="ECO:0000256" key="3">
    <source>
        <dbReference type="ARBA" id="ARBA00012398"/>
    </source>
</evidence>
<dbReference type="Gene3D" id="3.20.20.240">
    <property type="entry name" value="Methylmalonyl-CoA mutase"/>
    <property type="match status" value="1"/>
</dbReference>
<dbReference type="Gene3D" id="3.40.50.280">
    <property type="entry name" value="Cobalamin-binding domain"/>
    <property type="match status" value="1"/>
</dbReference>
<comment type="similarity">
    <text evidence="2">Belongs to the methylmalonyl-CoA mutase family.</text>
</comment>
<dbReference type="InterPro" id="IPR016176">
    <property type="entry name" value="Cbl-dep_enz_cat"/>
</dbReference>
<dbReference type="PROSITE" id="PS00544">
    <property type="entry name" value="METMALONYL_COA_MUTASE"/>
    <property type="match status" value="1"/>
</dbReference>
<dbReference type="EMBL" id="BAABDT010000006">
    <property type="protein sequence ID" value="GAA3751138.1"/>
    <property type="molecule type" value="Genomic_DNA"/>
</dbReference>
<organism evidence="9 10">
    <name type="scientific">Flavobacterium ginsengisoli</name>
    <dbReference type="NCBI Taxonomy" id="871694"/>
    <lineage>
        <taxon>Bacteria</taxon>
        <taxon>Pseudomonadati</taxon>
        <taxon>Bacteroidota</taxon>
        <taxon>Flavobacteriia</taxon>
        <taxon>Flavobacteriales</taxon>
        <taxon>Flavobacteriaceae</taxon>
        <taxon>Flavobacterium</taxon>
    </lineage>
</organism>
<evidence type="ECO:0000256" key="4">
    <source>
        <dbReference type="ARBA" id="ARBA00022628"/>
    </source>
</evidence>
<dbReference type="PANTHER" id="PTHR48101">
    <property type="entry name" value="METHYLMALONYL-COA MUTASE, MITOCHONDRIAL-RELATED"/>
    <property type="match status" value="1"/>
</dbReference>
<reference evidence="10" key="1">
    <citation type="journal article" date="2019" name="Int. J. Syst. Evol. Microbiol.">
        <title>The Global Catalogue of Microorganisms (GCM) 10K type strain sequencing project: providing services to taxonomists for standard genome sequencing and annotation.</title>
        <authorList>
            <consortium name="The Broad Institute Genomics Platform"/>
            <consortium name="The Broad Institute Genome Sequencing Center for Infectious Disease"/>
            <person name="Wu L."/>
            <person name="Ma J."/>
        </authorList>
    </citation>
    <scope>NUCLEOTIDE SEQUENCE [LARGE SCALE GENOMIC DNA]</scope>
    <source>
        <strain evidence="10">JCM 17336</strain>
    </source>
</reference>
<dbReference type="CDD" id="cd03679">
    <property type="entry name" value="MM_CoA_mutase_alpha_like"/>
    <property type="match status" value="1"/>
</dbReference>
<evidence type="ECO:0000256" key="1">
    <source>
        <dbReference type="ARBA" id="ARBA00001922"/>
    </source>
</evidence>
<dbReference type="RefSeq" id="WP_345160138.1">
    <property type="nucleotide sequence ID" value="NZ_BAABDT010000006.1"/>
</dbReference>
<dbReference type="PROSITE" id="PS51332">
    <property type="entry name" value="B12_BINDING"/>
    <property type="match status" value="1"/>
</dbReference>
<evidence type="ECO:0000256" key="2">
    <source>
        <dbReference type="ARBA" id="ARBA00008465"/>
    </source>
</evidence>
<keyword evidence="6" id="KW-0413">Isomerase</keyword>
<evidence type="ECO:0000313" key="9">
    <source>
        <dbReference type="EMBL" id="GAA3751138.1"/>
    </source>
</evidence>
<gene>
    <name evidence="9" type="primary">scpA</name>
    <name evidence="9" type="ORF">GCM10022422_40110</name>
</gene>
<evidence type="ECO:0000256" key="5">
    <source>
        <dbReference type="ARBA" id="ARBA00022723"/>
    </source>
</evidence>
<protein>
    <recommendedName>
        <fullName evidence="3">methylmalonyl-CoA mutase</fullName>
        <ecNumber evidence="3">5.4.99.2</ecNumber>
    </recommendedName>
</protein>
<name>A0ABP7FXS0_9FLAO</name>
<dbReference type="InterPro" id="IPR006098">
    <property type="entry name" value="MMCoA_mutase_a_cat"/>
</dbReference>
<evidence type="ECO:0000256" key="6">
    <source>
        <dbReference type="ARBA" id="ARBA00023235"/>
    </source>
</evidence>
<dbReference type="InterPro" id="IPR006099">
    <property type="entry name" value="MeMalonylCoA_mutase_a/b_cat"/>
</dbReference>
<accession>A0ABP7FXS0</accession>